<proteinExistence type="predicted"/>
<feature type="domain" description="DUF6094" evidence="1">
    <location>
        <begin position="2"/>
        <end position="194"/>
    </location>
</feature>
<dbReference type="Pfam" id="PF19587">
    <property type="entry name" value="DUF6094"/>
    <property type="match status" value="1"/>
</dbReference>
<keyword evidence="3" id="KW-1185">Reference proteome</keyword>
<organism evidence="2 3">
    <name type="scientific">Paenibacillus allorhizosphaerae</name>
    <dbReference type="NCBI Taxonomy" id="2849866"/>
    <lineage>
        <taxon>Bacteria</taxon>
        <taxon>Bacillati</taxon>
        <taxon>Bacillota</taxon>
        <taxon>Bacilli</taxon>
        <taxon>Bacillales</taxon>
        <taxon>Paenibacillaceae</taxon>
        <taxon>Paenibacillus</taxon>
    </lineage>
</organism>
<evidence type="ECO:0000313" key="3">
    <source>
        <dbReference type="Proteomes" id="UP000730618"/>
    </source>
</evidence>
<accession>A0ABN7TTX0</accession>
<gene>
    <name evidence="2" type="ORF">PAECIP111802_04944</name>
</gene>
<dbReference type="Proteomes" id="UP000730618">
    <property type="component" value="Unassembled WGS sequence"/>
</dbReference>
<evidence type="ECO:0000313" key="2">
    <source>
        <dbReference type="EMBL" id="CAG7651362.1"/>
    </source>
</evidence>
<name>A0ABN7TTX0_9BACL</name>
<protein>
    <recommendedName>
        <fullName evidence="1">DUF6094 domain-containing protein</fullName>
    </recommendedName>
</protein>
<dbReference type="RefSeq" id="WP_218101199.1">
    <property type="nucleotide sequence ID" value="NZ_CAJVCE010000016.1"/>
</dbReference>
<reference evidence="2 3" key="1">
    <citation type="submission" date="2021-06" db="EMBL/GenBank/DDBJ databases">
        <authorList>
            <person name="Criscuolo A."/>
        </authorList>
    </citation>
    <scope>NUCLEOTIDE SEQUENCE [LARGE SCALE GENOMIC DNA]</scope>
    <source>
        <strain evidence="3">CIP 111802</strain>
    </source>
</reference>
<sequence length="345" mass="38072">MARLASESKAGYYATPPEEMELLLRALHIPDDAGEKPFYTYDPCCGEGEALSMLTQAFHEKGAAKTRSYGSEIEEGRYEVAEKVLDHVLHEGYQFIRTEPKFSLLWLNPPYQNGFSERTELTFLRALTGSKQGVLQKGGILLFCIPQYVVKDTAGVLSGRFHDLKVFRFTDANYDIFKQVVVVGRLGKASTADQKKAYKTLVAIGEGERDMLPTLEDMEPFEVPPCESDGELMFRAGPLHPEEMAKDFVSSSALGDIRNRLAQLSSAATMKRPMLPLKPGHLGIAIAAGAVGGNMGSHIIAGVTKKRTDDEAMHDDEGNYVGTRRIHHFASIIRAYTPDGVIDLK</sequence>
<dbReference type="InterPro" id="IPR046076">
    <property type="entry name" value="DUF6094"/>
</dbReference>
<comment type="caution">
    <text evidence="2">The sequence shown here is derived from an EMBL/GenBank/DDBJ whole genome shotgun (WGS) entry which is preliminary data.</text>
</comment>
<dbReference type="EMBL" id="CAJVCE010000016">
    <property type="protein sequence ID" value="CAG7651362.1"/>
    <property type="molecule type" value="Genomic_DNA"/>
</dbReference>
<evidence type="ECO:0000259" key="1">
    <source>
        <dbReference type="Pfam" id="PF19587"/>
    </source>
</evidence>